<evidence type="ECO:0000259" key="2">
    <source>
        <dbReference type="Pfam" id="PF03161"/>
    </source>
</evidence>
<feature type="region of interest" description="Disordered" evidence="1">
    <location>
        <begin position="1"/>
        <end position="25"/>
    </location>
</feature>
<evidence type="ECO:0000256" key="1">
    <source>
        <dbReference type="SAM" id="MobiDB-lite"/>
    </source>
</evidence>
<sequence length="280" mass="32169">MAKIIGTTPNRMASKRGKLGLKPNKGKRDTYKLTEEEISVLCGTLLGDSTIRYVHNQCKYPNLTFSHTVKQKQYFMWKTNKLTNLMSSSNMYKTNYVNTNGEVVYKLVYTGSNMACLVDIRTIFYDGNGVKHIPIDYLIQHFNDVSLYCLFMDDGSYDISSNSYIINTQCFSEEELKQFVVLLYNKFNLEFSIKTDHCLYLKHVSNSLFQKLLERINECPDMIYKLGKSSENSVKQGNSQEDNPVLNPQEIEEDAKRLEVMPNERDGAIKSSTKAGHYSK</sequence>
<reference evidence="3" key="1">
    <citation type="journal article" date="2021" name="Proc. Natl. Acad. Sci. U.S.A.">
        <title>A Catalog of Tens of Thousands of Viruses from Human Metagenomes Reveals Hidden Associations with Chronic Diseases.</title>
        <authorList>
            <person name="Tisza M.J."/>
            <person name="Buck C.B."/>
        </authorList>
    </citation>
    <scope>NUCLEOTIDE SEQUENCE</scope>
    <source>
        <strain evidence="3">Ct8Lf7</strain>
    </source>
</reference>
<evidence type="ECO:0000313" key="3">
    <source>
        <dbReference type="EMBL" id="DAF44251.1"/>
    </source>
</evidence>
<feature type="region of interest" description="Disordered" evidence="1">
    <location>
        <begin position="230"/>
        <end position="280"/>
    </location>
</feature>
<dbReference type="InterPro" id="IPR004860">
    <property type="entry name" value="LAGLIDADG_dom"/>
</dbReference>
<accession>A0A8S5S0E9</accession>
<organism evidence="3">
    <name type="scientific">Podoviridae sp. ct8Lf7</name>
    <dbReference type="NCBI Taxonomy" id="2827723"/>
    <lineage>
        <taxon>Viruses</taxon>
        <taxon>Duplodnaviria</taxon>
        <taxon>Heunggongvirae</taxon>
        <taxon>Uroviricota</taxon>
        <taxon>Caudoviricetes</taxon>
    </lineage>
</organism>
<feature type="domain" description="Homing endonuclease LAGLIDADG" evidence="2">
    <location>
        <begin position="39"/>
        <end position="197"/>
    </location>
</feature>
<name>A0A8S5S0E9_9CAUD</name>
<dbReference type="SUPFAM" id="SSF55608">
    <property type="entry name" value="Homing endonucleases"/>
    <property type="match status" value="1"/>
</dbReference>
<keyword evidence="3" id="KW-0378">Hydrolase</keyword>
<dbReference type="Pfam" id="PF03161">
    <property type="entry name" value="LAGLIDADG_2"/>
    <property type="match status" value="1"/>
</dbReference>
<keyword evidence="3" id="KW-0255">Endonuclease</keyword>
<feature type="compositionally biased region" description="Polar residues" evidence="1">
    <location>
        <begin position="230"/>
        <end position="242"/>
    </location>
</feature>
<dbReference type="Gene3D" id="3.10.28.10">
    <property type="entry name" value="Homing endonucleases"/>
    <property type="match status" value="2"/>
</dbReference>
<feature type="compositionally biased region" description="Basic and acidic residues" evidence="1">
    <location>
        <begin position="254"/>
        <end position="268"/>
    </location>
</feature>
<keyword evidence="3" id="KW-0540">Nuclease</keyword>
<dbReference type="GO" id="GO:0004519">
    <property type="term" value="F:endonuclease activity"/>
    <property type="evidence" value="ECO:0007669"/>
    <property type="project" value="UniProtKB-KW"/>
</dbReference>
<protein>
    <submittedName>
        <fullName evidence="3">LAGLIDADG DNA endonuclease family</fullName>
    </submittedName>
</protein>
<dbReference type="EMBL" id="BK032511">
    <property type="protein sequence ID" value="DAF44251.1"/>
    <property type="molecule type" value="Genomic_DNA"/>
</dbReference>
<dbReference type="InterPro" id="IPR027434">
    <property type="entry name" value="Homing_endonucl"/>
</dbReference>
<proteinExistence type="predicted"/>